<comment type="caution">
    <text evidence="3">The sequence shown here is derived from an EMBL/GenBank/DDBJ whole genome shotgun (WGS) entry which is preliminary data.</text>
</comment>
<sequence length="226" mass="24974">MADDSASIESQGLFVGDLRQLPGVGSLTGMFKRRADAPVALAPEGLEGDRQADRTHHGGPERALNHYPAEHYDHWRQEYPDLADQFEPGLLGENLSTRGLTEADVHPGDVFALGTARIAITQPRYPCFKIARRTGIRNFAQVVAQAGRSGWLYRVVEPGEVAPDDVPARIEAAGHGFTLARLWKVRNDPAPDLDEMAALAELPPLAESWRQAYRSRREYLLQRGAD</sequence>
<proteinExistence type="predicted"/>
<keyword evidence="4" id="KW-1185">Reference proteome</keyword>
<dbReference type="InterPro" id="IPR005302">
    <property type="entry name" value="MoCF_Sase_C"/>
</dbReference>
<reference evidence="3 4" key="1">
    <citation type="submission" date="2023-09" db="EMBL/GenBank/DDBJ databases">
        <authorList>
            <person name="Rey-Velasco X."/>
        </authorList>
    </citation>
    <scope>NUCLEOTIDE SEQUENCE [LARGE SCALE GENOMIC DNA]</scope>
    <source>
        <strain evidence="3 4">P385</strain>
    </source>
</reference>
<dbReference type="PROSITE" id="PS51340">
    <property type="entry name" value="MOSC"/>
    <property type="match status" value="1"/>
</dbReference>
<feature type="compositionally biased region" description="Basic and acidic residues" evidence="1">
    <location>
        <begin position="47"/>
        <end position="62"/>
    </location>
</feature>
<dbReference type="Proteomes" id="UP001259982">
    <property type="component" value="Unassembled WGS sequence"/>
</dbReference>
<dbReference type="Pfam" id="PF03473">
    <property type="entry name" value="MOSC"/>
    <property type="match status" value="1"/>
</dbReference>
<evidence type="ECO:0000313" key="4">
    <source>
        <dbReference type="Proteomes" id="UP001259982"/>
    </source>
</evidence>
<dbReference type="Pfam" id="PF03475">
    <property type="entry name" value="YiiM_3-alpha"/>
    <property type="match status" value="1"/>
</dbReference>
<evidence type="ECO:0000313" key="3">
    <source>
        <dbReference type="EMBL" id="MDT0617953.1"/>
    </source>
</evidence>
<dbReference type="SUPFAM" id="SSF50800">
    <property type="entry name" value="PK beta-barrel domain-like"/>
    <property type="match status" value="1"/>
</dbReference>
<feature type="domain" description="MOSC" evidence="2">
    <location>
        <begin position="33"/>
        <end position="170"/>
    </location>
</feature>
<dbReference type="InterPro" id="IPR052353">
    <property type="entry name" value="Benzoxazolinone_Detox_Enz"/>
</dbReference>
<accession>A0ABU3B9M4</accession>
<dbReference type="RefSeq" id="WP_311657936.1">
    <property type="nucleotide sequence ID" value="NZ_JAVRHY010000004.1"/>
</dbReference>
<gene>
    <name evidence="3" type="ORF">RM531_05670</name>
</gene>
<dbReference type="EMBL" id="JAVRHY010000004">
    <property type="protein sequence ID" value="MDT0617953.1"/>
    <property type="molecule type" value="Genomic_DNA"/>
</dbReference>
<protein>
    <submittedName>
        <fullName evidence="3">MOSC domain-containing protein</fullName>
    </submittedName>
</protein>
<dbReference type="PANTHER" id="PTHR30212">
    <property type="entry name" value="PROTEIN YIIM"/>
    <property type="match status" value="1"/>
</dbReference>
<organism evidence="3 4">
    <name type="scientific">Spectribacter acetivorans</name>
    <dbReference type="NCBI Taxonomy" id="3075603"/>
    <lineage>
        <taxon>Bacteria</taxon>
        <taxon>Pseudomonadati</taxon>
        <taxon>Pseudomonadota</taxon>
        <taxon>Gammaproteobacteria</taxon>
        <taxon>Salinisphaerales</taxon>
        <taxon>Salinisphaeraceae</taxon>
        <taxon>Spectribacter</taxon>
    </lineage>
</organism>
<dbReference type="InterPro" id="IPR005163">
    <property type="entry name" value="Tri_helical_YiiM-like"/>
</dbReference>
<evidence type="ECO:0000259" key="2">
    <source>
        <dbReference type="PROSITE" id="PS51340"/>
    </source>
</evidence>
<name>A0ABU3B9M4_9GAMM</name>
<dbReference type="Gene3D" id="2.40.33.20">
    <property type="entry name" value="PK beta-barrel domain-like"/>
    <property type="match status" value="1"/>
</dbReference>
<dbReference type="InterPro" id="IPR011037">
    <property type="entry name" value="Pyrv_Knase-like_insert_dom_sf"/>
</dbReference>
<dbReference type="PANTHER" id="PTHR30212:SF2">
    <property type="entry name" value="PROTEIN YIIM"/>
    <property type="match status" value="1"/>
</dbReference>
<evidence type="ECO:0000256" key="1">
    <source>
        <dbReference type="SAM" id="MobiDB-lite"/>
    </source>
</evidence>
<feature type="region of interest" description="Disordered" evidence="1">
    <location>
        <begin position="41"/>
        <end position="62"/>
    </location>
</feature>